<keyword evidence="2" id="KW-1185">Reference proteome</keyword>
<organism evidence="1 2">
    <name type="scientific">Linderina macrospora</name>
    <dbReference type="NCBI Taxonomy" id="4868"/>
    <lineage>
        <taxon>Eukaryota</taxon>
        <taxon>Fungi</taxon>
        <taxon>Fungi incertae sedis</taxon>
        <taxon>Zoopagomycota</taxon>
        <taxon>Kickxellomycotina</taxon>
        <taxon>Kickxellomycetes</taxon>
        <taxon>Kickxellales</taxon>
        <taxon>Kickxellaceae</taxon>
        <taxon>Linderina</taxon>
    </lineage>
</organism>
<feature type="non-terminal residue" evidence="1">
    <location>
        <position position="299"/>
    </location>
</feature>
<gene>
    <name evidence="1" type="ORF">FBU59_005893</name>
</gene>
<accession>A0ACC1J1K0</accession>
<reference evidence="1" key="1">
    <citation type="submission" date="2022-07" db="EMBL/GenBank/DDBJ databases">
        <title>Phylogenomic reconstructions and comparative analyses of Kickxellomycotina fungi.</title>
        <authorList>
            <person name="Reynolds N.K."/>
            <person name="Stajich J.E."/>
            <person name="Barry K."/>
            <person name="Grigoriev I.V."/>
            <person name="Crous P."/>
            <person name="Smith M.E."/>
        </authorList>
    </citation>
    <scope>NUCLEOTIDE SEQUENCE</scope>
    <source>
        <strain evidence="1">NRRL 5244</strain>
    </source>
</reference>
<proteinExistence type="predicted"/>
<comment type="caution">
    <text evidence="1">The sequence shown here is derived from an EMBL/GenBank/DDBJ whole genome shotgun (WGS) entry which is preliminary data.</text>
</comment>
<evidence type="ECO:0000313" key="1">
    <source>
        <dbReference type="EMBL" id="KAJ1933845.1"/>
    </source>
</evidence>
<name>A0ACC1J1K0_9FUNG</name>
<protein>
    <submittedName>
        <fullName evidence="1">Uncharacterized protein</fullName>
    </submittedName>
</protein>
<sequence length="299" mass="31085">MSESPEIPVISERIASMPVGDSSATDISPIIPAAIDLSTMGGVTILANTGRSKAVILNGAGTDNATGGGSTASDLSDERAPGGIERTSTSSTMAQMIANLAAQDKQGGLALDIGGASRQQALKRVKDRPANINVARSESDDASSPISPLIQFDPHMPESMQRSMASLQTNVSTDLHTISSADISDQRPTSQSQSLAESDMQSFATHSDVKTESVPEVHVEPVAEAEAVVPEVKKVEGGEGDAESMVAWSIDAADDGSHTSAADSVGAEKGLSRARSKLRQKLAMFNRAKSKLKELKESG</sequence>
<evidence type="ECO:0000313" key="2">
    <source>
        <dbReference type="Proteomes" id="UP001150603"/>
    </source>
</evidence>
<dbReference type="EMBL" id="JANBPW010004895">
    <property type="protein sequence ID" value="KAJ1933845.1"/>
    <property type="molecule type" value="Genomic_DNA"/>
</dbReference>
<dbReference type="Proteomes" id="UP001150603">
    <property type="component" value="Unassembled WGS sequence"/>
</dbReference>